<accession>A0A242MI42</accession>
<protein>
    <submittedName>
        <fullName evidence="1">Mobile element protein</fullName>
    </submittedName>
</protein>
<dbReference type="Pfam" id="PF20484">
    <property type="entry name" value="DUF6723"/>
    <property type="match status" value="1"/>
</dbReference>
<dbReference type="AlphaFoldDB" id="A0A242MI42"/>
<sequence length="97" mass="10762">MRQAGIKPKLLFSRNDAIVTAREARSHDDFAIYATYRLMHGRFVGSLKVVRKTDSRLLFPFEGAPAIGPFDDKEQALRAATALGMQIVEADIANPET</sequence>
<organism evidence="1 2">
    <name type="scientific">Caballeronia sordidicola</name>
    <name type="common">Burkholderia sordidicola</name>
    <dbReference type="NCBI Taxonomy" id="196367"/>
    <lineage>
        <taxon>Bacteria</taxon>
        <taxon>Pseudomonadati</taxon>
        <taxon>Pseudomonadota</taxon>
        <taxon>Betaproteobacteria</taxon>
        <taxon>Burkholderiales</taxon>
        <taxon>Burkholderiaceae</taxon>
        <taxon>Caballeronia</taxon>
    </lineage>
</organism>
<proteinExistence type="predicted"/>
<dbReference type="EMBL" id="NBTY01000135">
    <property type="protein sequence ID" value="OTP70847.1"/>
    <property type="molecule type" value="Genomic_DNA"/>
</dbReference>
<name>A0A242MI42_CABSO</name>
<comment type="caution">
    <text evidence="1">The sequence shown here is derived from an EMBL/GenBank/DDBJ whole genome shotgun (WGS) entry which is preliminary data.</text>
</comment>
<evidence type="ECO:0000313" key="2">
    <source>
        <dbReference type="Proteomes" id="UP000194546"/>
    </source>
</evidence>
<evidence type="ECO:0000313" key="1">
    <source>
        <dbReference type="EMBL" id="OTP70847.1"/>
    </source>
</evidence>
<dbReference type="Proteomes" id="UP000194546">
    <property type="component" value="Unassembled WGS sequence"/>
</dbReference>
<reference evidence="1 2" key="1">
    <citation type="submission" date="2017-03" db="EMBL/GenBank/DDBJ databases">
        <title>Genome analysis of strain PAMC 26510.</title>
        <authorList>
            <person name="Oh H.-M."/>
            <person name="Yang J.-A."/>
        </authorList>
    </citation>
    <scope>NUCLEOTIDE SEQUENCE [LARGE SCALE GENOMIC DNA]</scope>
    <source>
        <strain evidence="1 2">PAMC 26510</strain>
    </source>
</reference>
<gene>
    <name evidence="1" type="ORF">PAMC26510_24790</name>
</gene>
<dbReference type="InterPro" id="IPR046569">
    <property type="entry name" value="DUF6723"/>
</dbReference>